<protein>
    <recommendedName>
        <fullName evidence="3">Reverse transcriptase zinc-binding domain-containing protein</fullName>
    </recommendedName>
</protein>
<evidence type="ECO:0000313" key="2">
    <source>
        <dbReference type="Proteomes" id="UP000828251"/>
    </source>
</evidence>
<sequence length="162" mass="18918">MSRQWWTNNEKTRGWVMMECAIRKFKDTLCFKVLSAKYFPEGDVLRPKSCARLSFTWSIIAKAIDALKDGFLWQIKDGNCIDIRRDQWGFEGLNGDSVCRCKSEEESLLYAMKECPKVREILMIGGLNNRLINVKYEQCVDWLEDVLQELDKKVAADFFTLL</sequence>
<proteinExistence type="predicted"/>
<keyword evidence="2" id="KW-1185">Reference proteome</keyword>
<reference evidence="1 2" key="1">
    <citation type="journal article" date="2021" name="Plant Biotechnol. J.">
        <title>Multi-omics assisted identification of the key and species-specific regulatory components of drought-tolerant mechanisms in Gossypium stocksii.</title>
        <authorList>
            <person name="Yu D."/>
            <person name="Ke L."/>
            <person name="Zhang D."/>
            <person name="Wu Y."/>
            <person name="Sun Y."/>
            <person name="Mei J."/>
            <person name="Sun J."/>
            <person name="Sun Y."/>
        </authorList>
    </citation>
    <scope>NUCLEOTIDE SEQUENCE [LARGE SCALE GENOMIC DNA]</scope>
    <source>
        <strain evidence="2">cv. E1</strain>
        <tissue evidence="1">Leaf</tissue>
    </source>
</reference>
<evidence type="ECO:0000313" key="1">
    <source>
        <dbReference type="EMBL" id="KAH1106896.1"/>
    </source>
</evidence>
<comment type="caution">
    <text evidence="1">The sequence shown here is derived from an EMBL/GenBank/DDBJ whole genome shotgun (WGS) entry which is preliminary data.</text>
</comment>
<dbReference type="OrthoDB" id="998849at2759"/>
<gene>
    <name evidence="1" type="ORF">J1N35_010664</name>
</gene>
<accession>A0A9D3W0G6</accession>
<evidence type="ECO:0008006" key="3">
    <source>
        <dbReference type="Google" id="ProtNLM"/>
    </source>
</evidence>
<dbReference type="AlphaFoldDB" id="A0A9D3W0G6"/>
<dbReference type="Proteomes" id="UP000828251">
    <property type="component" value="Unassembled WGS sequence"/>
</dbReference>
<name>A0A9D3W0G6_9ROSI</name>
<organism evidence="1 2">
    <name type="scientific">Gossypium stocksii</name>
    <dbReference type="NCBI Taxonomy" id="47602"/>
    <lineage>
        <taxon>Eukaryota</taxon>
        <taxon>Viridiplantae</taxon>
        <taxon>Streptophyta</taxon>
        <taxon>Embryophyta</taxon>
        <taxon>Tracheophyta</taxon>
        <taxon>Spermatophyta</taxon>
        <taxon>Magnoliopsida</taxon>
        <taxon>eudicotyledons</taxon>
        <taxon>Gunneridae</taxon>
        <taxon>Pentapetalae</taxon>
        <taxon>rosids</taxon>
        <taxon>malvids</taxon>
        <taxon>Malvales</taxon>
        <taxon>Malvaceae</taxon>
        <taxon>Malvoideae</taxon>
        <taxon>Gossypium</taxon>
    </lineage>
</organism>
<dbReference type="EMBL" id="JAIQCV010000004">
    <property type="protein sequence ID" value="KAH1106896.1"/>
    <property type="molecule type" value="Genomic_DNA"/>
</dbReference>